<proteinExistence type="predicted"/>
<geneLocation type="plasmid" evidence="2">
    <name>pRGRH0701</name>
</geneLocation>
<evidence type="ECO:0000256" key="1">
    <source>
        <dbReference type="SAM" id="MobiDB-lite"/>
    </source>
</evidence>
<protein>
    <submittedName>
        <fullName evidence="2">Uncharacterized protein</fullName>
    </submittedName>
</protein>
<feature type="region of interest" description="Disordered" evidence="1">
    <location>
        <begin position="106"/>
        <end position="136"/>
    </location>
</feature>
<accession>A0A0H5QIG5</accession>
<sequence>MPTAKPRIAVTLEQSTFEVIARMAALQGVSRGSIVADLLDSVAPSLARTVSLLEAAAAAPKQVQDGLREVVEAAHDDFTALAGDATRQLDMLLDAFARTGVDPHVVTRGSGITPPASVEVPKKPRKRSKPGGTAHE</sequence>
<reference evidence="2" key="1">
    <citation type="submission" date="2015-06" db="EMBL/GenBank/DDBJ databases">
        <authorList>
            <person name="Joergensen T."/>
        </authorList>
    </citation>
    <scope>NUCLEOTIDE SEQUENCE</scope>
    <source>
        <plasmid evidence="2">pRGRH0701</plasmid>
    </source>
</reference>
<evidence type="ECO:0000313" key="2">
    <source>
        <dbReference type="EMBL" id="CRY95647.1"/>
    </source>
</evidence>
<keyword evidence="2" id="KW-0614">Plasmid</keyword>
<organism evidence="2">
    <name type="scientific">uncultured prokaryote</name>
    <dbReference type="NCBI Taxonomy" id="198431"/>
    <lineage>
        <taxon>unclassified sequences</taxon>
        <taxon>environmental samples</taxon>
    </lineage>
</organism>
<dbReference type="AlphaFoldDB" id="A0A0H5QIG5"/>
<name>A0A0H5QIG5_9ZZZZ</name>
<dbReference type="EMBL" id="LN853319">
    <property type="protein sequence ID" value="CRY95647.1"/>
    <property type="molecule type" value="Genomic_DNA"/>
</dbReference>
<reference evidence="2" key="2">
    <citation type="submission" date="2015-07" db="EMBL/GenBank/DDBJ databases">
        <title>Plasmids, circular viruses and viroids from rat gut.</title>
        <authorList>
            <person name="Jorgensen T.J."/>
            <person name="Hansen M.A."/>
            <person name="Xu Z."/>
            <person name="Tabak M.A."/>
            <person name="Sorensen S.J."/>
            <person name="Hansen L.H."/>
        </authorList>
    </citation>
    <scope>NUCLEOTIDE SEQUENCE</scope>
    <source>
        <plasmid evidence="2">pRGRH0701</plasmid>
    </source>
</reference>